<evidence type="ECO:0000259" key="7">
    <source>
        <dbReference type="PROSITE" id="PS51212"/>
    </source>
</evidence>
<dbReference type="Pfam" id="PF01822">
    <property type="entry name" value="WSC"/>
    <property type="match status" value="1"/>
</dbReference>
<evidence type="ECO:0000313" key="8">
    <source>
        <dbReference type="EMBL" id="KAF2458759.1"/>
    </source>
</evidence>
<evidence type="ECO:0000313" key="9">
    <source>
        <dbReference type="Proteomes" id="UP000799766"/>
    </source>
</evidence>
<evidence type="ECO:0000256" key="5">
    <source>
        <dbReference type="ARBA" id="ARBA00023136"/>
    </source>
</evidence>
<keyword evidence="9" id="KW-1185">Reference proteome</keyword>
<gene>
    <name evidence="8" type="ORF">BDY21DRAFT_283724</name>
</gene>
<accession>A0A6A6P4F1</accession>
<evidence type="ECO:0000256" key="4">
    <source>
        <dbReference type="ARBA" id="ARBA00022989"/>
    </source>
</evidence>
<keyword evidence="4" id="KW-1133">Transmembrane helix</keyword>
<dbReference type="EMBL" id="MU001677">
    <property type="protein sequence ID" value="KAF2458759.1"/>
    <property type="molecule type" value="Genomic_DNA"/>
</dbReference>
<keyword evidence="6" id="KW-0325">Glycoprotein</keyword>
<keyword evidence="3" id="KW-0732">Signal</keyword>
<feature type="non-terminal residue" evidence="8">
    <location>
        <position position="1"/>
    </location>
</feature>
<evidence type="ECO:0000256" key="6">
    <source>
        <dbReference type="ARBA" id="ARBA00023180"/>
    </source>
</evidence>
<sequence length="132" mass="13944">HRRALEVPTDLPDDWEYVSCWTDSVGARTLNGATYASGDAMTASSCASFCGSRGFKYAGTEYAAECWCGNALAADSDAAPSEADCDMACSGDATQPCGGSNRLTLFENAGMEDVETVRSEGVGRWSYIGCYT</sequence>
<evidence type="ECO:0000256" key="2">
    <source>
        <dbReference type="ARBA" id="ARBA00022692"/>
    </source>
</evidence>
<dbReference type="OrthoDB" id="2019572at2759"/>
<dbReference type="SMART" id="SM00321">
    <property type="entry name" value="WSC"/>
    <property type="match status" value="1"/>
</dbReference>
<evidence type="ECO:0000256" key="1">
    <source>
        <dbReference type="ARBA" id="ARBA00004167"/>
    </source>
</evidence>
<dbReference type="InterPro" id="IPR051836">
    <property type="entry name" value="Kremen_rcpt"/>
</dbReference>
<reference evidence="8" key="1">
    <citation type="journal article" date="2020" name="Stud. Mycol.">
        <title>101 Dothideomycetes genomes: a test case for predicting lifestyles and emergence of pathogens.</title>
        <authorList>
            <person name="Haridas S."/>
            <person name="Albert R."/>
            <person name="Binder M."/>
            <person name="Bloem J."/>
            <person name="Labutti K."/>
            <person name="Salamov A."/>
            <person name="Andreopoulos B."/>
            <person name="Baker S."/>
            <person name="Barry K."/>
            <person name="Bills G."/>
            <person name="Bluhm B."/>
            <person name="Cannon C."/>
            <person name="Castanera R."/>
            <person name="Culley D."/>
            <person name="Daum C."/>
            <person name="Ezra D."/>
            <person name="Gonzalez J."/>
            <person name="Henrissat B."/>
            <person name="Kuo A."/>
            <person name="Liang C."/>
            <person name="Lipzen A."/>
            <person name="Lutzoni F."/>
            <person name="Magnuson J."/>
            <person name="Mondo S."/>
            <person name="Nolan M."/>
            <person name="Ohm R."/>
            <person name="Pangilinan J."/>
            <person name="Park H.-J."/>
            <person name="Ramirez L."/>
            <person name="Alfaro M."/>
            <person name="Sun H."/>
            <person name="Tritt A."/>
            <person name="Yoshinaga Y."/>
            <person name="Zwiers L.-H."/>
            <person name="Turgeon B."/>
            <person name="Goodwin S."/>
            <person name="Spatafora J."/>
            <person name="Crous P."/>
            <person name="Grigoriev I."/>
        </authorList>
    </citation>
    <scope>NUCLEOTIDE SEQUENCE</scope>
    <source>
        <strain evidence="8">ATCC 16933</strain>
    </source>
</reference>
<name>A0A6A6P4F1_9PEZI</name>
<dbReference type="PANTHER" id="PTHR24269:SF16">
    <property type="entry name" value="PROTEIN SLG1"/>
    <property type="match status" value="1"/>
</dbReference>
<feature type="domain" description="WSC" evidence="7">
    <location>
        <begin position="14"/>
        <end position="109"/>
    </location>
</feature>
<proteinExistence type="predicted"/>
<evidence type="ECO:0000256" key="3">
    <source>
        <dbReference type="ARBA" id="ARBA00022729"/>
    </source>
</evidence>
<dbReference type="InterPro" id="IPR002889">
    <property type="entry name" value="WSC_carb-bd"/>
</dbReference>
<keyword evidence="2" id="KW-0812">Transmembrane</keyword>
<dbReference type="Proteomes" id="UP000799766">
    <property type="component" value="Unassembled WGS sequence"/>
</dbReference>
<keyword evidence="5" id="KW-0472">Membrane</keyword>
<protein>
    <submittedName>
        <fullName evidence="8">WSC domain-containing protein</fullName>
    </submittedName>
</protein>
<dbReference type="AlphaFoldDB" id="A0A6A6P4F1"/>
<dbReference type="PANTHER" id="PTHR24269">
    <property type="entry name" value="KREMEN PROTEIN"/>
    <property type="match status" value="1"/>
</dbReference>
<dbReference type="PROSITE" id="PS51212">
    <property type="entry name" value="WSC"/>
    <property type="match status" value="1"/>
</dbReference>
<comment type="subcellular location">
    <subcellularLocation>
        <location evidence="1">Membrane</location>
        <topology evidence="1">Single-pass membrane protein</topology>
    </subcellularLocation>
</comment>
<organism evidence="8 9">
    <name type="scientific">Lineolata rhizophorae</name>
    <dbReference type="NCBI Taxonomy" id="578093"/>
    <lineage>
        <taxon>Eukaryota</taxon>
        <taxon>Fungi</taxon>
        <taxon>Dikarya</taxon>
        <taxon>Ascomycota</taxon>
        <taxon>Pezizomycotina</taxon>
        <taxon>Dothideomycetes</taxon>
        <taxon>Dothideomycetes incertae sedis</taxon>
        <taxon>Lineolatales</taxon>
        <taxon>Lineolataceae</taxon>
        <taxon>Lineolata</taxon>
    </lineage>
</organism>
<dbReference type="GO" id="GO:0005886">
    <property type="term" value="C:plasma membrane"/>
    <property type="evidence" value="ECO:0007669"/>
    <property type="project" value="TreeGrafter"/>
</dbReference>